<comment type="caution">
    <text evidence="2">The sequence shown here is derived from an EMBL/GenBank/DDBJ whole genome shotgun (WGS) entry which is preliminary data.</text>
</comment>
<keyword evidence="1" id="KW-0812">Transmembrane</keyword>
<gene>
    <name evidence="2" type="ORF">RSSM_06550</name>
</gene>
<proteinExistence type="predicted"/>
<keyword evidence="1" id="KW-1133">Transmembrane helix</keyword>
<name>M5TSH8_9BACT</name>
<dbReference type="EMBL" id="ANOH01000457">
    <property type="protein sequence ID" value="EMI52014.1"/>
    <property type="molecule type" value="Genomic_DNA"/>
</dbReference>
<organism evidence="2 3">
    <name type="scientific">Rhodopirellula sallentina SM41</name>
    <dbReference type="NCBI Taxonomy" id="1263870"/>
    <lineage>
        <taxon>Bacteria</taxon>
        <taxon>Pseudomonadati</taxon>
        <taxon>Planctomycetota</taxon>
        <taxon>Planctomycetia</taxon>
        <taxon>Pirellulales</taxon>
        <taxon>Pirellulaceae</taxon>
        <taxon>Rhodopirellula</taxon>
    </lineage>
</organism>
<evidence type="ECO:0000256" key="1">
    <source>
        <dbReference type="SAM" id="Phobius"/>
    </source>
</evidence>
<dbReference type="PANTHER" id="PTHR34351:SF1">
    <property type="entry name" value="SLR1927 PROTEIN"/>
    <property type="match status" value="1"/>
</dbReference>
<accession>M5TSH8</accession>
<keyword evidence="1" id="KW-0472">Membrane</keyword>
<evidence type="ECO:0000313" key="3">
    <source>
        <dbReference type="Proteomes" id="UP000011885"/>
    </source>
</evidence>
<feature type="transmembrane region" description="Helical" evidence="1">
    <location>
        <begin position="21"/>
        <end position="39"/>
    </location>
</feature>
<sequence>MMTTDFCPWANRFVYWLKEPVGWFALATLASVLIGLYFSPIGWPLAASLATIIATGMVWPWIAVRVTRCELRPSTNAVHEDDSCRMVVSVHNRLPIPVMGLAIEGYLDSQTTDENRPNVGLTRVPPLCRADYGLEVTPELRGHYPVVKPKVTCSFPFGIWTARRDLFAVDSLTVWPKAYPINGVMPVTGLDNANEGEGHRGGQSGDFVGVRTFRRGDSAKHVNWAASARCESLIVTERGDPQTSRVQVLLDTHLHTDRESLARRVRVATSILVSLHQSRIAADVRLGKRPLRYGSGAHGRRKMLDALADIAIDGEACDPVEPFGNCPNICITGSIHGDVIVRVENPLGCRRGNGNRRQFVFGRHENLSVALAGLWKEVQYATLAI</sequence>
<reference evidence="2 3" key="1">
    <citation type="journal article" date="2013" name="Mar. Genomics">
        <title>Expression of sulfatases in Rhodopirellula baltica and the diversity of sulfatases in the genus Rhodopirellula.</title>
        <authorList>
            <person name="Wegner C.E."/>
            <person name="Richter-Heitmann T."/>
            <person name="Klindworth A."/>
            <person name="Klockow C."/>
            <person name="Richter M."/>
            <person name="Achstetter T."/>
            <person name="Glockner F.O."/>
            <person name="Harder J."/>
        </authorList>
    </citation>
    <scope>NUCLEOTIDE SEQUENCE [LARGE SCALE GENOMIC DNA]</scope>
    <source>
        <strain evidence="2 3">SM41</strain>
    </source>
</reference>
<protein>
    <submittedName>
        <fullName evidence="2">Protein containing DUF58</fullName>
    </submittedName>
</protein>
<dbReference type="PATRIC" id="fig|1263870.3.peg.6942"/>
<dbReference type="Proteomes" id="UP000011885">
    <property type="component" value="Unassembled WGS sequence"/>
</dbReference>
<keyword evidence="3" id="KW-1185">Reference proteome</keyword>
<dbReference type="PANTHER" id="PTHR34351">
    <property type="entry name" value="SLR1927 PROTEIN-RELATED"/>
    <property type="match status" value="1"/>
</dbReference>
<evidence type="ECO:0000313" key="2">
    <source>
        <dbReference type="EMBL" id="EMI52014.1"/>
    </source>
</evidence>
<dbReference type="AlphaFoldDB" id="M5TSH8"/>